<dbReference type="SUPFAM" id="SSF53633">
    <property type="entry name" value="Carbamate kinase-like"/>
    <property type="match status" value="1"/>
</dbReference>
<evidence type="ECO:0000313" key="2">
    <source>
        <dbReference type="EMBL" id="AEA47957.1"/>
    </source>
</evidence>
<dbReference type="HOGENOM" id="CLU_089197_0_0_2"/>
<dbReference type="eggNOG" id="arCOG00859">
    <property type="taxonomic scope" value="Archaea"/>
</dbReference>
<dbReference type="GeneID" id="10395096"/>
<dbReference type="Proteomes" id="UP000008136">
    <property type="component" value="Chromosome"/>
</dbReference>
<accession>F2KRU3</accession>
<gene>
    <name evidence="2" type="ordered locus">Arcve_1964</name>
</gene>
<dbReference type="RefSeq" id="WP_013684611.1">
    <property type="nucleotide sequence ID" value="NC_015320.1"/>
</dbReference>
<feature type="domain" description="Aspartate/glutamate/uridylate kinase" evidence="1">
    <location>
        <begin position="2"/>
        <end position="146"/>
    </location>
</feature>
<protein>
    <submittedName>
        <fullName evidence="2">Aspartate/glutamate/uridylate kinase</fullName>
    </submittedName>
</protein>
<dbReference type="GO" id="GO:0016301">
    <property type="term" value="F:kinase activity"/>
    <property type="evidence" value="ECO:0007669"/>
    <property type="project" value="UniProtKB-KW"/>
</dbReference>
<dbReference type="PIRSF" id="PIRSF004857">
    <property type="entry name" value="Kin_aa_kin"/>
    <property type="match status" value="1"/>
</dbReference>
<evidence type="ECO:0000313" key="3">
    <source>
        <dbReference type="Proteomes" id="UP000008136"/>
    </source>
</evidence>
<dbReference type="InterPro" id="IPR001048">
    <property type="entry name" value="Asp/Glu/Uridylate_kinase"/>
</dbReference>
<dbReference type="KEGG" id="ave:Arcve_1964"/>
<evidence type="ECO:0000259" key="1">
    <source>
        <dbReference type="Pfam" id="PF00696"/>
    </source>
</evidence>
<dbReference type="AlphaFoldDB" id="F2KRU3"/>
<dbReference type="InterPro" id="IPR011375">
    <property type="entry name" value="MfnE"/>
</dbReference>
<dbReference type="STRING" id="693661.Arcve_1964"/>
<dbReference type="InterPro" id="IPR036393">
    <property type="entry name" value="AceGlu_kinase-like_sf"/>
</dbReference>
<keyword evidence="3" id="KW-1185">Reference proteome</keyword>
<keyword evidence="2" id="KW-0808">Transferase</keyword>
<dbReference type="OrthoDB" id="50461at2157"/>
<sequence>MRVAKLGGSVASRLSGILDELKAGGDVLIVPGGWIFADSVRELDEQRRLPPSAAHWMCIAGMEMYAHYISSFGVNAVEDLKEEEIKGLCVLLPYKTLRLADELPHSWDVTSDSIAVWVASKLGVEEVIKITNVDGVYVDGEFVERVEASALIGKKTCVDSFAPKLMVETGIDMFVCNGLVEGRVKNYILGGRAKGTLIEGK</sequence>
<dbReference type="Pfam" id="PF00696">
    <property type="entry name" value="AA_kinase"/>
    <property type="match status" value="1"/>
</dbReference>
<dbReference type="EMBL" id="CP002588">
    <property type="protein sequence ID" value="AEA47957.1"/>
    <property type="molecule type" value="Genomic_DNA"/>
</dbReference>
<organism evidence="2 3">
    <name type="scientific">Archaeoglobus veneficus (strain DSM 11195 / SNP6)</name>
    <dbReference type="NCBI Taxonomy" id="693661"/>
    <lineage>
        <taxon>Archaea</taxon>
        <taxon>Methanobacteriati</taxon>
        <taxon>Methanobacteriota</taxon>
        <taxon>Archaeoglobi</taxon>
        <taxon>Archaeoglobales</taxon>
        <taxon>Archaeoglobaceae</taxon>
        <taxon>Archaeoglobus</taxon>
    </lineage>
</organism>
<dbReference type="Gene3D" id="3.40.1160.10">
    <property type="entry name" value="Acetylglutamate kinase-like"/>
    <property type="match status" value="1"/>
</dbReference>
<name>F2KRU3_ARCVS</name>
<proteinExistence type="predicted"/>
<keyword evidence="2" id="KW-0418">Kinase</keyword>
<reference evidence="2 3" key="1">
    <citation type="submission" date="2011-03" db="EMBL/GenBank/DDBJ databases">
        <title>The complete genome of Archaeoglobus veneficus SNP6.</title>
        <authorList>
            <consortium name="US DOE Joint Genome Institute (JGI-PGF)"/>
            <person name="Lucas S."/>
            <person name="Copeland A."/>
            <person name="Lapidus A."/>
            <person name="Bruce D."/>
            <person name="Goodwin L."/>
            <person name="Pitluck S."/>
            <person name="Kyrpides N."/>
            <person name="Mavromatis K."/>
            <person name="Pagani I."/>
            <person name="Ivanova N."/>
            <person name="Mikhailova N."/>
            <person name="Lu M."/>
            <person name="Detter J.C."/>
            <person name="Tapia R."/>
            <person name="Han C."/>
            <person name="Land M."/>
            <person name="Hauser L."/>
            <person name="Markowitz V."/>
            <person name="Cheng J.-F."/>
            <person name="Hugenholtz P."/>
            <person name="Woyke T."/>
            <person name="Wu D."/>
            <person name="Spring S."/>
            <person name="Brambilla E."/>
            <person name="Klenk H.-P."/>
            <person name="Eisen J.A."/>
        </authorList>
    </citation>
    <scope>NUCLEOTIDE SEQUENCE [LARGE SCALE GENOMIC DNA]</scope>
    <source>
        <strain evidence="3">SNP6</strain>
    </source>
</reference>